<evidence type="ECO:0000313" key="11">
    <source>
        <dbReference type="EMBL" id="MCC3299126.1"/>
    </source>
</evidence>
<evidence type="ECO:0000256" key="1">
    <source>
        <dbReference type="ARBA" id="ARBA00012513"/>
    </source>
</evidence>
<feature type="compositionally biased region" description="Low complexity" evidence="8">
    <location>
        <begin position="392"/>
        <end position="408"/>
    </location>
</feature>
<evidence type="ECO:0000256" key="4">
    <source>
        <dbReference type="ARBA" id="ARBA00022741"/>
    </source>
</evidence>
<accession>A0A9X1SDX7</accession>
<feature type="region of interest" description="Disordered" evidence="8">
    <location>
        <begin position="392"/>
        <end position="434"/>
    </location>
</feature>
<dbReference type="InterPro" id="IPR000719">
    <property type="entry name" value="Prot_kinase_dom"/>
</dbReference>
<dbReference type="Pfam" id="PF00069">
    <property type="entry name" value="Pkinase"/>
    <property type="match status" value="1"/>
</dbReference>
<evidence type="ECO:0000256" key="9">
    <source>
        <dbReference type="SAM" id="Phobius"/>
    </source>
</evidence>
<feature type="compositionally biased region" description="Basic residues" evidence="8">
    <location>
        <begin position="310"/>
        <end position="319"/>
    </location>
</feature>
<feature type="domain" description="Protein kinase" evidence="10">
    <location>
        <begin position="37"/>
        <end position="277"/>
    </location>
</feature>
<evidence type="ECO:0000256" key="5">
    <source>
        <dbReference type="ARBA" id="ARBA00022777"/>
    </source>
</evidence>
<feature type="region of interest" description="Disordered" evidence="8">
    <location>
        <begin position="185"/>
        <end position="209"/>
    </location>
</feature>
<keyword evidence="9" id="KW-0472">Membrane</keyword>
<feature type="compositionally biased region" description="Basic and acidic residues" evidence="8">
    <location>
        <begin position="299"/>
        <end position="309"/>
    </location>
</feature>
<keyword evidence="2 11" id="KW-0723">Serine/threonine-protein kinase</keyword>
<evidence type="ECO:0000256" key="6">
    <source>
        <dbReference type="ARBA" id="ARBA00022840"/>
    </source>
</evidence>
<dbReference type="PROSITE" id="PS00107">
    <property type="entry name" value="PROTEIN_KINASE_ATP"/>
    <property type="match status" value="1"/>
</dbReference>
<keyword evidence="9" id="KW-1133">Transmembrane helix</keyword>
<dbReference type="InterPro" id="IPR011009">
    <property type="entry name" value="Kinase-like_dom_sf"/>
</dbReference>
<proteinExistence type="predicted"/>
<dbReference type="PROSITE" id="PS50011">
    <property type="entry name" value="PROTEIN_KINASE_DOM"/>
    <property type="match status" value="1"/>
</dbReference>
<keyword evidence="4 7" id="KW-0547">Nucleotide-binding</keyword>
<keyword evidence="5 11" id="KW-0418">Kinase</keyword>
<comment type="caution">
    <text evidence="11">The sequence shown here is derived from an EMBL/GenBank/DDBJ whole genome shotgun (WGS) entry which is preliminary data.</text>
</comment>
<organism evidence="11 12">
    <name type="scientific">Arthrobacter caoxuetaonis</name>
    <dbReference type="NCBI Taxonomy" id="2886935"/>
    <lineage>
        <taxon>Bacteria</taxon>
        <taxon>Bacillati</taxon>
        <taxon>Actinomycetota</taxon>
        <taxon>Actinomycetes</taxon>
        <taxon>Micrococcales</taxon>
        <taxon>Micrococcaceae</taxon>
        <taxon>Arthrobacter</taxon>
    </lineage>
</organism>
<dbReference type="PANTHER" id="PTHR43289">
    <property type="entry name" value="MITOGEN-ACTIVATED PROTEIN KINASE KINASE KINASE 20-RELATED"/>
    <property type="match status" value="1"/>
</dbReference>
<dbReference type="Proteomes" id="UP001139158">
    <property type="component" value="Unassembled WGS sequence"/>
</dbReference>
<evidence type="ECO:0000259" key="10">
    <source>
        <dbReference type="PROSITE" id="PS50011"/>
    </source>
</evidence>
<dbReference type="InterPro" id="IPR017441">
    <property type="entry name" value="Protein_kinase_ATP_BS"/>
</dbReference>
<keyword evidence="12" id="KW-1185">Reference proteome</keyword>
<keyword evidence="6 7" id="KW-0067">ATP-binding</keyword>
<dbReference type="Gene3D" id="1.10.510.10">
    <property type="entry name" value="Transferase(Phosphotransferase) domain 1"/>
    <property type="match status" value="1"/>
</dbReference>
<dbReference type="EMBL" id="JAJFZV010000016">
    <property type="protein sequence ID" value="MCC3299126.1"/>
    <property type="molecule type" value="Genomic_DNA"/>
</dbReference>
<evidence type="ECO:0000256" key="7">
    <source>
        <dbReference type="PROSITE-ProRule" id="PRU10141"/>
    </source>
</evidence>
<evidence type="ECO:0000313" key="12">
    <source>
        <dbReference type="Proteomes" id="UP001139158"/>
    </source>
</evidence>
<evidence type="ECO:0000256" key="2">
    <source>
        <dbReference type="ARBA" id="ARBA00022527"/>
    </source>
</evidence>
<protein>
    <recommendedName>
        <fullName evidence="1">non-specific serine/threonine protein kinase</fullName>
        <ecNumber evidence="1">2.7.11.1</ecNumber>
    </recommendedName>
</protein>
<dbReference type="PANTHER" id="PTHR43289:SF6">
    <property type="entry name" value="SERINE_THREONINE-PROTEIN KINASE NEKL-3"/>
    <property type="match status" value="1"/>
</dbReference>
<dbReference type="CDD" id="cd14014">
    <property type="entry name" value="STKc_PknB_like"/>
    <property type="match status" value="1"/>
</dbReference>
<evidence type="ECO:0000256" key="3">
    <source>
        <dbReference type="ARBA" id="ARBA00022679"/>
    </source>
</evidence>
<dbReference type="EC" id="2.7.11.1" evidence="1"/>
<dbReference type="GO" id="GO:0005524">
    <property type="term" value="F:ATP binding"/>
    <property type="evidence" value="ECO:0007669"/>
    <property type="project" value="UniProtKB-UniRule"/>
</dbReference>
<feature type="transmembrane region" description="Helical" evidence="9">
    <location>
        <begin position="349"/>
        <end position="371"/>
    </location>
</feature>
<dbReference type="GO" id="GO:0004674">
    <property type="term" value="F:protein serine/threonine kinase activity"/>
    <property type="evidence" value="ECO:0007669"/>
    <property type="project" value="UniProtKB-KW"/>
</dbReference>
<dbReference type="AlphaFoldDB" id="A0A9X1SDX7"/>
<feature type="region of interest" description="Disordered" evidence="8">
    <location>
        <begin position="1"/>
        <end position="32"/>
    </location>
</feature>
<evidence type="ECO:0000256" key="8">
    <source>
        <dbReference type="SAM" id="MobiDB-lite"/>
    </source>
</evidence>
<gene>
    <name evidence="11" type="ORF">LJ757_15150</name>
</gene>
<sequence length="583" mass="60129">MNATEDPHSPGLAGSAPDGGGQGEQTVRRPVVPGSGWRIGRLLGEGCHSTVWLAQRLADGACFALKVPHRRQDPAEEFERRREVTILTRLQHENLLGIHGLLNTEEGPGLLLEYAAGGSLAGLLALRGTLSEGEVVTVLTAAARALACLHADGAVHGAVTPGNILFTANGKPLVADFGTGRMFPGQQDVPVGSTGSAPELRTGAGSSAPGPEVDVYSLGALGWLMLTGRPLKPGLRPPLIVALGGGNPRLCSLLEAALDEDAGRRPTAEEFSVGVFRAVDAEPLQLPATVPPGIQPDTQTRRAARDAAHPGRRRRRRPRFGLQKAWPQETGHPGSVRVRRAAGQRFRKLWLGAATGIVAVTAVCGAVAVLAPELLGPSKELLLPAATDVPAAGAAGEAPSGTNVPEEAAVPEEEADHIPSAGASGDPGQADQDVPSDYELSVLQGQDPLAAVHVLSTLRARSFERGDPALLGWVNLAGSPAEEADSVEVGRLKEKGERLSGLRLDVLRAVSAGEGGSGTDRELVAVSMESSGFQRVRADGSPAGPPGAASGRDVVLDLVRTDSGWRIAAVLPGGETGGGGAQR</sequence>
<reference evidence="11" key="1">
    <citation type="submission" date="2021-10" db="EMBL/GenBank/DDBJ databases">
        <title>Novel species in genus Arthrobacter.</title>
        <authorList>
            <person name="Liu Y."/>
        </authorList>
    </citation>
    <scope>NUCLEOTIDE SEQUENCE</scope>
    <source>
        <strain evidence="11">Zg-Y453</strain>
    </source>
</reference>
<feature type="binding site" evidence="7">
    <location>
        <position position="66"/>
    </location>
    <ligand>
        <name>ATP</name>
        <dbReference type="ChEBI" id="CHEBI:30616"/>
    </ligand>
</feature>
<name>A0A9X1SDX7_9MICC</name>
<keyword evidence="3" id="KW-0808">Transferase</keyword>
<dbReference type="SUPFAM" id="SSF56112">
    <property type="entry name" value="Protein kinase-like (PK-like)"/>
    <property type="match status" value="1"/>
</dbReference>
<feature type="region of interest" description="Disordered" evidence="8">
    <location>
        <begin position="288"/>
        <end position="336"/>
    </location>
</feature>
<keyword evidence="9" id="KW-0812">Transmembrane</keyword>
<dbReference type="RefSeq" id="WP_227897107.1">
    <property type="nucleotide sequence ID" value="NZ_CP099466.1"/>
</dbReference>